<dbReference type="InterPro" id="IPR022812">
    <property type="entry name" value="Dynamin"/>
</dbReference>
<dbReference type="GO" id="GO:0008017">
    <property type="term" value="F:microtubule binding"/>
    <property type="evidence" value="ECO:0007669"/>
    <property type="project" value="TreeGrafter"/>
</dbReference>
<dbReference type="GO" id="GO:0016020">
    <property type="term" value="C:membrane"/>
    <property type="evidence" value="ECO:0007669"/>
    <property type="project" value="TreeGrafter"/>
</dbReference>
<dbReference type="GO" id="GO:0005737">
    <property type="term" value="C:cytoplasm"/>
    <property type="evidence" value="ECO:0007669"/>
    <property type="project" value="TreeGrafter"/>
</dbReference>
<reference evidence="4 5" key="1">
    <citation type="journal article" date="2014" name="Genome Biol. Evol.">
        <title>The genome of the myxosporean Thelohanellus kitauei shows adaptations to nutrient acquisition within its fish host.</title>
        <authorList>
            <person name="Yang Y."/>
            <person name="Xiong J."/>
            <person name="Zhou Z."/>
            <person name="Huo F."/>
            <person name="Miao W."/>
            <person name="Ran C."/>
            <person name="Liu Y."/>
            <person name="Zhang J."/>
            <person name="Feng J."/>
            <person name="Wang M."/>
            <person name="Wang M."/>
            <person name="Wang L."/>
            <person name="Yao B."/>
        </authorList>
    </citation>
    <scope>NUCLEOTIDE SEQUENCE [LARGE SCALE GENOMIC DNA]</scope>
    <source>
        <strain evidence="4">Wuqing</strain>
    </source>
</reference>
<dbReference type="CDD" id="cd08771">
    <property type="entry name" value="DLP_1"/>
    <property type="match status" value="1"/>
</dbReference>
<dbReference type="GO" id="GO:0016559">
    <property type="term" value="P:peroxisome fission"/>
    <property type="evidence" value="ECO:0007669"/>
    <property type="project" value="TreeGrafter"/>
</dbReference>
<evidence type="ECO:0000256" key="2">
    <source>
        <dbReference type="ARBA" id="ARBA00023134"/>
    </source>
</evidence>
<dbReference type="GO" id="GO:0005525">
    <property type="term" value="F:GTP binding"/>
    <property type="evidence" value="ECO:0007669"/>
    <property type="project" value="InterPro"/>
</dbReference>
<dbReference type="PANTHER" id="PTHR11566">
    <property type="entry name" value="DYNAMIN"/>
    <property type="match status" value="1"/>
</dbReference>
<dbReference type="Pfam" id="PF00350">
    <property type="entry name" value="Dynamin_N"/>
    <property type="match status" value="1"/>
</dbReference>
<dbReference type="InterPro" id="IPR027417">
    <property type="entry name" value="P-loop_NTPase"/>
</dbReference>
<dbReference type="InterPro" id="IPR045063">
    <property type="entry name" value="Dynamin_N"/>
</dbReference>
<keyword evidence="2" id="KW-0342">GTP-binding</keyword>
<keyword evidence="1" id="KW-0547">Nucleotide-binding</keyword>
<organism evidence="4 5">
    <name type="scientific">Thelohanellus kitauei</name>
    <name type="common">Myxosporean</name>
    <dbReference type="NCBI Taxonomy" id="669202"/>
    <lineage>
        <taxon>Eukaryota</taxon>
        <taxon>Metazoa</taxon>
        <taxon>Cnidaria</taxon>
        <taxon>Myxozoa</taxon>
        <taxon>Myxosporea</taxon>
        <taxon>Bivalvulida</taxon>
        <taxon>Platysporina</taxon>
        <taxon>Myxobolidae</taxon>
        <taxon>Thelohanellus</taxon>
    </lineage>
</organism>
<dbReference type="GO" id="GO:0003924">
    <property type="term" value="F:GTPase activity"/>
    <property type="evidence" value="ECO:0007669"/>
    <property type="project" value="InterPro"/>
</dbReference>
<accession>A0A0C2MH55</accession>
<dbReference type="OrthoDB" id="5061070at2759"/>
<dbReference type="InterPro" id="IPR000375">
    <property type="entry name" value="Dynamin_stalk"/>
</dbReference>
<dbReference type="InterPro" id="IPR001401">
    <property type="entry name" value="Dynamin_GTPase"/>
</dbReference>
<dbReference type="EMBL" id="JWZT01004623">
    <property type="protein sequence ID" value="KII63644.1"/>
    <property type="molecule type" value="Genomic_DNA"/>
</dbReference>
<dbReference type="OMA" id="MLEPCKQ"/>
<dbReference type="PANTHER" id="PTHR11566:SF21">
    <property type="entry name" value="DYNAMIN RELATED PROTEIN 1, ISOFORM A"/>
    <property type="match status" value="1"/>
</dbReference>
<evidence type="ECO:0000313" key="4">
    <source>
        <dbReference type="EMBL" id="KII63644.1"/>
    </source>
</evidence>
<sequence length="521" mass="58657">MKNLIPIVNKIQQIFSTVGAESLELPQIVAVGTQSSGKSSVIESIIGHSFLPRGLGMVTRRPLILQLLSTGNEKENNSGINQTLYFIINQKFLDFDKIRDEITAETNRILADNKDICPEPIILKLFSPDLVNLTVVDLPGLTRIPIGSQPLDIEKRIEELTLSFVRNKNSLILAVIPANIDIATSEAMRISSIVDPSLDRTILCLTKLDLMDKGTNASDILSGKVIKSKLGIIGVVNRSQLDIENNKTIEQAYIDEANFFQQNYPLVAQHSGIRHLVKVLSKVVSIFTGFAESCPKMPAGSERAYSSAAYQKFILINLINKFASVYLDIVRGSSITMTTKELFGGSRIYYIYHEIFCKQLKTIDVLDGISSDDILTAMINCKGMKTNLFFPESAFEFLVKKQITKLEQPSLNCVYLVSEEMNKIISQSFDLIPEFSYYQNLKQQVSMVVKSILDDEIEPTRKMVYHHLLRSKIYLRQRLHISIQSIQTFRQKMNHSYLLKCSCVLRGIHSDGRKSSEQSCE</sequence>
<dbReference type="SMART" id="SM00053">
    <property type="entry name" value="DYNc"/>
    <property type="match status" value="1"/>
</dbReference>
<evidence type="ECO:0000256" key="1">
    <source>
        <dbReference type="ARBA" id="ARBA00022741"/>
    </source>
</evidence>
<dbReference type="GO" id="GO:0006897">
    <property type="term" value="P:endocytosis"/>
    <property type="evidence" value="ECO:0007669"/>
    <property type="project" value="TreeGrafter"/>
</dbReference>
<feature type="domain" description="Dynamin-type G" evidence="3">
    <location>
        <begin position="22"/>
        <end position="295"/>
    </location>
</feature>
<keyword evidence="5" id="KW-1185">Reference proteome</keyword>
<protein>
    <submittedName>
        <fullName evidence="4">Dynamin-1-like protein</fullName>
    </submittedName>
</protein>
<evidence type="ECO:0000259" key="3">
    <source>
        <dbReference type="PROSITE" id="PS51718"/>
    </source>
</evidence>
<dbReference type="Gene3D" id="3.40.50.300">
    <property type="entry name" value="P-loop containing nucleotide triphosphate hydrolases"/>
    <property type="match status" value="1"/>
</dbReference>
<dbReference type="Proteomes" id="UP000031668">
    <property type="component" value="Unassembled WGS sequence"/>
</dbReference>
<dbReference type="PRINTS" id="PR00195">
    <property type="entry name" value="DYNAMIN"/>
</dbReference>
<dbReference type="AlphaFoldDB" id="A0A0C2MH55"/>
<dbReference type="GO" id="GO:0048312">
    <property type="term" value="P:intracellular distribution of mitochondria"/>
    <property type="evidence" value="ECO:0007669"/>
    <property type="project" value="TreeGrafter"/>
</dbReference>
<dbReference type="SUPFAM" id="SSF52540">
    <property type="entry name" value="P-loop containing nucleoside triphosphate hydrolases"/>
    <property type="match status" value="1"/>
</dbReference>
<proteinExistence type="predicted"/>
<dbReference type="PROSITE" id="PS51718">
    <property type="entry name" value="G_DYNAMIN_2"/>
    <property type="match status" value="1"/>
</dbReference>
<dbReference type="InterPro" id="IPR030381">
    <property type="entry name" value="G_DYNAMIN_dom"/>
</dbReference>
<dbReference type="Gene3D" id="1.20.120.1240">
    <property type="entry name" value="Dynamin, middle domain"/>
    <property type="match status" value="1"/>
</dbReference>
<evidence type="ECO:0000313" key="5">
    <source>
        <dbReference type="Proteomes" id="UP000031668"/>
    </source>
</evidence>
<dbReference type="GO" id="GO:0005874">
    <property type="term" value="C:microtubule"/>
    <property type="evidence" value="ECO:0007669"/>
    <property type="project" value="TreeGrafter"/>
</dbReference>
<comment type="caution">
    <text evidence="4">The sequence shown here is derived from an EMBL/GenBank/DDBJ whole genome shotgun (WGS) entry which is preliminary data.</text>
</comment>
<dbReference type="Pfam" id="PF01031">
    <property type="entry name" value="Dynamin_M"/>
    <property type="match status" value="2"/>
</dbReference>
<dbReference type="GO" id="GO:0000266">
    <property type="term" value="P:mitochondrial fission"/>
    <property type="evidence" value="ECO:0007669"/>
    <property type="project" value="TreeGrafter"/>
</dbReference>
<name>A0A0C2MH55_THEKT</name>
<gene>
    <name evidence="4" type="ORF">RF11_06180</name>
</gene>